<dbReference type="AlphaFoldDB" id="A0A0L6JU59"/>
<dbReference type="RefSeq" id="WP_036944383.1">
    <property type="nucleotide sequence ID" value="NZ_JQKC01000028.1"/>
</dbReference>
<dbReference type="Proteomes" id="UP000036923">
    <property type="component" value="Unassembled WGS sequence"/>
</dbReference>
<evidence type="ECO:0000313" key="5">
    <source>
        <dbReference type="Proteomes" id="UP000036923"/>
    </source>
</evidence>
<sequence length="378" mass="42923" precursor="true">MKKLSITIIVLNFIMILSSAVYSQFLTDIVDSAKAGNVKRLSKQLDENSYTSTNIKIALFAAIANHRTEAVSVIIKHVDLKDRDLTPNDFTPLIAALEYPDIVKILVDGGADVNAPSDSNQSALEYAVINRNYDVAEYLLLKGCDPNINNWFCDPLINENISKQKKLIRLLVEKGVDLEKELGKKVLASAIEMEDYELIDYLLKGGARYHLPKIFSVSMIPSSKMYIYLLEKGVPKEDAHTLSTALYLAAGGKNEALKYYLDHCSKLDESQLKRIYTSAGVNNNFEIIKALLSKGYKIEKETFVRILEDSISRKHFSMFEEILNYSKESNGTKNEIILDKDTITKIKANVLKLKKEQAWFDFLEKKKYDEAYELLDKY</sequence>
<dbReference type="InterPro" id="IPR051165">
    <property type="entry name" value="Multifunctional_ANK_Repeat"/>
</dbReference>
<dbReference type="PANTHER" id="PTHR24123">
    <property type="entry name" value="ANKYRIN REPEAT-CONTAINING"/>
    <property type="match status" value="1"/>
</dbReference>
<dbReference type="OrthoDB" id="2218303at2"/>
<reference evidence="5" key="1">
    <citation type="submission" date="2015-07" db="EMBL/GenBank/DDBJ databases">
        <title>Near-Complete Genome Sequence of the Cellulolytic Bacterium Bacteroides (Pseudobacteroides) cellulosolvens ATCC 35603.</title>
        <authorList>
            <person name="Dassa B."/>
            <person name="Utturkar S.M."/>
            <person name="Klingeman D.M."/>
            <person name="Hurt R.A."/>
            <person name="Keller M."/>
            <person name="Xu J."/>
            <person name="Reddy Y.H.K."/>
            <person name="Borovok I."/>
            <person name="Grinberg I.R."/>
            <person name="Lamed R."/>
            <person name="Zhivin O."/>
            <person name="Bayer E.A."/>
            <person name="Brown S.D."/>
        </authorList>
    </citation>
    <scope>NUCLEOTIDE SEQUENCE [LARGE SCALE GENOMIC DNA]</scope>
    <source>
        <strain evidence="5">DSM 2933</strain>
    </source>
</reference>
<evidence type="ECO:0000313" key="4">
    <source>
        <dbReference type="EMBL" id="KNY29249.1"/>
    </source>
</evidence>
<comment type="caution">
    <text evidence="4">The sequence shown here is derived from an EMBL/GenBank/DDBJ whole genome shotgun (WGS) entry which is preliminary data.</text>
</comment>
<evidence type="ECO:0000256" key="1">
    <source>
        <dbReference type="ARBA" id="ARBA00022737"/>
    </source>
</evidence>
<proteinExistence type="predicted"/>
<dbReference type="InterPro" id="IPR002110">
    <property type="entry name" value="Ankyrin_rpt"/>
</dbReference>
<dbReference type="eggNOG" id="COG0666">
    <property type="taxonomic scope" value="Bacteria"/>
</dbReference>
<protein>
    <submittedName>
        <fullName evidence="4">Ankyrin repeat-containing domain-containing protein</fullName>
    </submittedName>
</protein>
<dbReference type="Gene3D" id="1.25.40.20">
    <property type="entry name" value="Ankyrin repeat-containing domain"/>
    <property type="match status" value="2"/>
</dbReference>
<organism evidence="4 5">
    <name type="scientific">Pseudobacteroides cellulosolvens ATCC 35603 = DSM 2933</name>
    <dbReference type="NCBI Taxonomy" id="398512"/>
    <lineage>
        <taxon>Bacteria</taxon>
        <taxon>Bacillati</taxon>
        <taxon>Bacillota</taxon>
        <taxon>Clostridia</taxon>
        <taxon>Eubacteriales</taxon>
        <taxon>Oscillospiraceae</taxon>
        <taxon>Pseudobacteroides</taxon>
    </lineage>
</organism>
<dbReference type="Pfam" id="PF12796">
    <property type="entry name" value="Ank_2"/>
    <property type="match status" value="1"/>
</dbReference>
<dbReference type="EMBL" id="LGTC01000001">
    <property type="protein sequence ID" value="KNY29249.1"/>
    <property type="molecule type" value="Genomic_DNA"/>
</dbReference>
<dbReference type="PANTHER" id="PTHR24123:SF33">
    <property type="entry name" value="PROTEIN HOS4"/>
    <property type="match status" value="1"/>
</dbReference>
<dbReference type="SMART" id="SM00248">
    <property type="entry name" value="ANK"/>
    <property type="match status" value="6"/>
</dbReference>
<keyword evidence="2 3" id="KW-0040">ANK repeat</keyword>
<accession>A0A0L6JU59</accession>
<gene>
    <name evidence="4" type="ORF">Bccel_4523</name>
</gene>
<feature type="repeat" description="ANK" evidence="3">
    <location>
        <begin position="119"/>
        <end position="151"/>
    </location>
</feature>
<dbReference type="SUPFAM" id="SSF48403">
    <property type="entry name" value="Ankyrin repeat"/>
    <property type="match status" value="1"/>
</dbReference>
<dbReference type="STRING" id="398512.Bccel_4523"/>
<dbReference type="InterPro" id="IPR036770">
    <property type="entry name" value="Ankyrin_rpt-contain_sf"/>
</dbReference>
<evidence type="ECO:0000256" key="3">
    <source>
        <dbReference type="PROSITE-ProRule" id="PRU00023"/>
    </source>
</evidence>
<keyword evidence="1" id="KW-0677">Repeat</keyword>
<keyword evidence="5" id="KW-1185">Reference proteome</keyword>
<name>A0A0L6JU59_9FIRM</name>
<dbReference type="PROSITE" id="PS50088">
    <property type="entry name" value="ANK_REPEAT"/>
    <property type="match status" value="1"/>
</dbReference>
<evidence type="ECO:0000256" key="2">
    <source>
        <dbReference type="ARBA" id="ARBA00023043"/>
    </source>
</evidence>